<comment type="similarity">
    <text evidence="5">In the N-terminal section; belongs to the radical SAM superfamily. MoaA family.</text>
</comment>
<dbReference type="SUPFAM" id="SSF102114">
    <property type="entry name" value="Radical SAM enzymes"/>
    <property type="match status" value="1"/>
</dbReference>
<dbReference type="InterPro" id="IPR006638">
    <property type="entry name" value="Elp3/MiaA/NifB-like_rSAM"/>
</dbReference>
<comment type="similarity">
    <text evidence="4">In the C-terminal section; belongs to the MoaC family.</text>
</comment>
<comment type="catalytic activity">
    <reaction evidence="15">
        <text>GTP + AH2 + S-adenosyl-L-methionine = (8S)-3',8-cyclo-7,8-dihydroguanosine 5'-triphosphate + 5'-deoxyadenosine + L-methionine + A + H(+)</text>
        <dbReference type="Rhea" id="RHEA:49576"/>
        <dbReference type="ChEBI" id="CHEBI:13193"/>
        <dbReference type="ChEBI" id="CHEBI:15378"/>
        <dbReference type="ChEBI" id="CHEBI:17319"/>
        <dbReference type="ChEBI" id="CHEBI:17499"/>
        <dbReference type="ChEBI" id="CHEBI:37565"/>
        <dbReference type="ChEBI" id="CHEBI:57844"/>
        <dbReference type="ChEBI" id="CHEBI:59789"/>
        <dbReference type="ChEBI" id="CHEBI:131766"/>
        <dbReference type="EC" id="4.1.99.22"/>
    </reaction>
</comment>
<evidence type="ECO:0000256" key="10">
    <source>
        <dbReference type="ARBA" id="ARBA00023004"/>
    </source>
</evidence>
<dbReference type="AlphaFoldDB" id="A0AAJ5C2D5"/>
<dbReference type="SUPFAM" id="SSF55040">
    <property type="entry name" value="Molybdenum cofactor biosynthesis protein C, MoaC"/>
    <property type="match status" value="1"/>
</dbReference>
<feature type="region of interest" description="Disordered" evidence="16">
    <location>
        <begin position="672"/>
        <end position="703"/>
    </location>
</feature>
<evidence type="ECO:0000256" key="16">
    <source>
        <dbReference type="SAM" id="MobiDB-lite"/>
    </source>
</evidence>
<name>A0AAJ5C2D5_9BASI</name>
<keyword evidence="7" id="KW-0949">S-adenosyl-L-methionine</keyword>
<evidence type="ECO:0000256" key="7">
    <source>
        <dbReference type="ARBA" id="ARBA00022691"/>
    </source>
</evidence>
<evidence type="ECO:0000256" key="2">
    <source>
        <dbReference type="ARBA" id="ARBA00001966"/>
    </source>
</evidence>
<evidence type="ECO:0000256" key="6">
    <source>
        <dbReference type="ARBA" id="ARBA00022485"/>
    </source>
</evidence>
<dbReference type="CDD" id="cd21117">
    <property type="entry name" value="Twitch_MoaA"/>
    <property type="match status" value="1"/>
</dbReference>
<feature type="compositionally biased region" description="Acidic residues" evidence="16">
    <location>
        <begin position="477"/>
        <end position="488"/>
    </location>
</feature>
<keyword evidence="6" id="KW-0004">4Fe-4S</keyword>
<evidence type="ECO:0000256" key="4">
    <source>
        <dbReference type="ARBA" id="ARBA00008484"/>
    </source>
</evidence>
<dbReference type="SFLD" id="SFLDG01067">
    <property type="entry name" value="SPASM/twitch_domain_containing"/>
    <property type="match status" value="1"/>
</dbReference>
<evidence type="ECO:0000256" key="8">
    <source>
        <dbReference type="ARBA" id="ARBA00022723"/>
    </source>
</evidence>
<dbReference type="SMART" id="SM00729">
    <property type="entry name" value="Elp3"/>
    <property type="match status" value="1"/>
</dbReference>
<dbReference type="InterPro" id="IPR050105">
    <property type="entry name" value="MoCo_biosynth_MoaA/MoaC"/>
</dbReference>
<dbReference type="NCBIfam" id="NF006870">
    <property type="entry name" value="PRK09364.1"/>
    <property type="match status" value="1"/>
</dbReference>
<evidence type="ECO:0000259" key="17">
    <source>
        <dbReference type="PROSITE" id="PS51918"/>
    </source>
</evidence>
<keyword evidence="14" id="KW-0456">Lyase</keyword>
<comment type="pathway">
    <text evidence="3">Cofactor biosynthesis; molybdopterin biosynthesis.</text>
</comment>
<dbReference type="EMBL" id="OAPG01000001">
    <property type="protein sequence ID" value="SNX81377.1"/>
    <property type="molecule type" value="Genomic_DNA"/>
</dbReference>
<dbReference type="InterPro" id="IPR002820">
    <property type="entry name" value="Mopterin_CF_biosynth-C_dom"/>
</dbReference>
<reference evidence="18" key="1">
    <citation type="submission" date="2023-10" db="EMBL/GenBank/DDBJ databases">
        <authorList>
            <person name="Guldener U."/>
        </authorList>
    </citation>
    <scope>NUCLEOTIDE SEQUENCE</scope>
    <source>
        <strain evidence="18">Mp4</strain>
    </source>
</reference>
<keyword evidence="8" id="KW-0479">Metal-binding</keyword>
<comment type="caution">
    <text evidence="18">The sequence shown here is derived from an EMBL/GenBank/DDBJ whole genome shotgun (WGS) entry which is preliminary data.</text>
</comment>
<feature type="compositionally biased region" description="Basic residues" evidence="16">
    <location>
        <begin position="462"/>
        <end position="472"/>
    </location>
</feature>
<dbReference type="PANTHER" id="PTHR22960:SF0">
    <property type="entry name" value="MOLYBDENUM COFACTOR BIOSYNTHESIS PROTEIN 1"/>
    <property type="match status" value="1"/>
</dbReference>
<dbReference type="SFLD" id="SFLDG01386">
    <property type="entry name" value="main_SPASM_domain-containing"/>
    <property type="match status" value="1"/>
</dbReference>
<keyword evidence="13" id="KW-0501">Molybdenum cofactor biosynthesis</keyword>
<dbReference type="InterPro" id="IPR058240">
    <property type="entry name" value="rSAM_sf"/>
</dbReference>
<dbReference type="InterPro" id="IPR013483">
    <property type="entry name" value="MoaA"/>
</dbReference>
<keyword evidence="10" id="KW-0408">Iron</keyword>
<dbReference type="InterPro" id="IPR036522">
    <property type="entry name" value="MoaC_sf"/>
</dbReference>
<dbReference type="InterPro" id="IPR010505">
    <property type="entry name" value="MoaA_twitch"/>
</dbReference>
<dbReference type="InterPro" id="IPR007197">
    <property type="entry name" value="rSAM"/>
</dbReference>
<feature type="region of interest" description="Disordered" evidence="16">
    <location>
        <begin position="512"/>
        <end position="539"/>
    </location>
</feature>
<evidence type="ECO:0000256" key="15">
    <source>
        <dbReference type="ARBA" id="ARBA00048697"/>
    </source>
</evidence>
<keyword evidence="11" id="KW-0411">Iron-sulfur</keyword>
<keyword evidence="19" id="KW-1185">Reference proteome</keyword>
<accession>A0AAJ5C2D5</accession>
<dbReference type="Pfam" id="PF01967">
    <property type="entry name" value="MoaC"/>
    <property type="match status" value="1"/>
</dbReference>
<dbReference type="GO" id="GO:0046872">
    <property type="term" value="F:metal ion binding"/>
    <property type="evidence" value="ECO:0007669"/>
    <property type="project" value="UniProtKB-KW"/>
</dbReference>
<feature type="region of interest" description="Disordered" evidence="16">
    <location>
        <begin position="438"/>
        <end position="493"/>
    </location>
</feature>
<evidence type="ECO:0000256" key="9">
    <source>
        <dbReference type="ARBA" id="ARBA00022741"/>
    </source>
</evidence>
<evidence type="ECO:0000256" key="1">
    <source>
        <dbReference type="ARBA" id="ARBA00001637"/>
    </source>
</evidence>
<dbReference type="GO" id="GO:0005525">
    <property type="term" value="F:GTP binding"/>
    <property type="evidence" value="ECO:0007669"/>
    <property type="project" value="UniProtKB-KW"/>
</dbReference>
<dbReference type="InterPro" id="IPR000385">
    <property type="entry name" value="MoaA_NifB_PqqE_Fe-S-bd_CS"/>
</dbReference>
<organism evidence="18 19">
    <name type="scientific">Melanopsichium pennsylvanicum</name>
    <dbReference type="NCBI Taxonomy" id="63383"/>
    <lineage>
        <taxon>Eukaryota</taxon>
        <taxon>Fungi</taxon>
        <taxon>Dikarya</taxon>
        <taxon>Basidiomycota</taxon>
        <taxon>Ustilaginomycotina</taxon>
        <taxon>Ustilaginomycetes</taxon>
        <taxon>Ustilaginales</taxon>
        <taxon>Ustilaginaceae</taxon>
        <taxon>Melanopsichium</taxon>
    </lineage>
</organism>
<evidence type="ECO:0000256" key="11">
    <source>
        <dbReference type="ARBA" id="ARBA00023014"/>
    </source>
</evidence>
<dbReference type="Pfam" id="PF06463">
    <property type="entry name" value="Mob_synth_C"/>
    <property type="match status" value="1"/>
</dbReference>
<sequence>MSLAGPSRLGAVASCNVRHTINTPSRNLSFIQQRHFHRSSSLAEPVIPRKQHDPSSFEPSLTTLTSIASHLRARQRISEVDSHFEPPSSSHLLRDRHSRQHTYLRISLTEKCNLRCLYCMPEDGVSLTPSANLLSTSEVQRLASLFVSQGVNKIRLTGGEPTLRSDLHHIVSCLNDLKQHGLDQIGITTNGIALGRRKLDTLVQNGLTHLNVSLDTLDPFKFEFMTRRRGHQAVMDCIDRALALGINSVKINVVVIKGLNDTKDVVDFVRFTQHKSVTIRFIEYMPFDGNKWQVQKLVPYPDLIKTIQTEFPTFERDGKRDDPNDTSKHWRVPGHMGTVGFITRLRITADGNLKVCLFGNAEVSLRDAIRTGFGPIPCLSNGSNGEPATDEQLLQLIGTALCTHHNTQLSSSCLAHHFNHLLHLIPESWSKRNNIALGTFSKRSPGNRASPLSRSSMISGARKYHTSSKRINRTKEEEEEEEEDDDNPWGDLDKAFENLQDKSLYKQVYLNHHSSANPNPTTTSSPSSSSSPTHSAPIRPVDPIAAMEEAIFAQAGAAAVKATLKTSRNAKMMPIAGGGVKFSDLPPNPLGMGLYNGPTGTGMDDPRQGMVMEGTLNGANLADGVQGAKWSKHMQGRREEDDGPWSSLDAFVDNPEASAEFAVRLHMQPQHQVWEQSAQMHSHNAPQHRHHQHQQPQQYPRTTSQPFTFNEALAANTDLLNQQTQLSSEEEMFAQAGAAAVADMSPCQPASSSSPIGITCSIGNIGAHDEGLRLTHIDAQRGGASMVDVSPKPTTHRSATAVGRIFLPSSAAELIRNTDSTSSGVSGKGPVLHTAQLAGIMAAKRTADLIPLCHPLPLTHVQVNLNIMDNGEGGESYINVECTARTAGQTGVEMEALTGCTVACLTVWDMVKAVAGKQMRIGHIMVIKKMGGKSGDWQR</sequence>
<dbReference type="GO" id="GO:0006777">
    <property type="term" value="P:Mo-molybdopterin cofactor biosynthetic process"/>
    <property type="evidence" value="ECO:0007669"/>
    <property type="project" value="UniProtKB-KW"/>
</dbReference>
<dbReference type="Gene3D" id="3.20.20.70">
    <property type="entry name" value="Aldolase class I"/>
    <property type="match status" value="1"/>
</dbReference>
<evidence type="ECO:0000256" key="14">
    <source>
        <dbReference type="ARBA" id="ARBA00023239"/>
    </source>
</evidence>
<dbReference type="NCBIfam" id="TIGR00581">
    <property type="entry name" value="moaC"/>
    <property type="match status" value="1"/>
</dbReference>
<evidence type="ECO:0000256" key="3">
    <source>
        <dbReference type="ARBA" id="ARBA00005046"/>
    </source>
</evidence>
<dbReference type="InterPro" id="IPR013785">
    <property type="entry name" value="Aldolase_TIM"/>
</dbReference>
<dbReference type="GO" id="GO:0061799">
    <property type="term" value="F:cyclic pyranopterin monophosphate synthase activity"/>
    <property type="evidence" value="ECO:0007669"/>
    <property type="project" value="UniProtKB-EC"/>
</dbReference>
<dbReference type="Gene3D" id="3.30.70.640">
    <property type="entry name" value="Molybdopterin cofactor biosynthesis C (MoaC) domain"/>
    <property type="match status" value="1"/>
</dbReference>
<feature type="compositionally biased region" description="Low complexity" evidence="16">
    <location>
        <begin position="513"/>
        <end position="537"/>
    </location>
</feature>
<dbReference type="InterPro" id="IPR023045">
    <property type="entry name" value="MoaC"/>
</dbReference>
<proteinExistence type="inferred from homology"/>
<comment type="catalytic activity">
    <reaction evidence="1">
        <text>(8S)-3',8-cyclo-7,8-dihydroguanosine 5'-triphosphate = cyclic pyranopterin phosphate + diphosphate</text>
        <dbReference type="Rhea" id="RHEA:49580"/>
        <dbReference type="ChEBI" id="CHEBI:33019"/>
        <dbReference type="ChEBI" id="CHEBI:59648"/>
        <dbReference type="ChEBI" id="CHEBI:131766"/>
        <dbReference type="EC" id="4.6.1.17"/>
    </reaction>
</comment>
<dbReference type="PROSITE" id="PS51918">
    <property type="entry name" value="RADICAL_SAM"/>
    <property type="match status" value="1"/>
</dbReference>
<dbReference type="Proteomes" id="UP001294444">
    <property type="component" value="Unassembled WGS sequence"/>
</dbReference>
<dbReference type="SFLD" id="SFLDS00029">
    <property type="entry name" value="Radical_SAM"/>
    <property type="match status" value="1"/>
</dbReference>
<dbReference type="CDD" id="cd01420">
    <property type="entry name" value="MoaC_PE"/>
    <property type="match status" value="1"/>
</dbReference>
<dbReference type="PROSITE" id="PS01305">
    <property type="entry name" value="MOAA_NIFB_PQQE"/>
    <property type="match status" value="1"/>
</dbReference>
<gene>
    <name evidence="18" type="ORF">MEPE_00082</name>
</gene>
<dbReference type="GO" id="GO:0061798">
    <property type="term" value="F:GTP 3',8'-cyclase activity"/>
    <property type="evidence" value="ECO:0007669"/>
    <property type="project" value="UniProtKB-EC"/>
</dbReference>
<dbReference type="NCBIfam" id="TIGR02666">
    <property type="entry name" value="moaA"/>
    <property type="match status" value="1"/>
</dbReference>
<keyword evidence="12" id="KW-0342">GTP-binding</keyword>
<dbReference type="PANTHER" id="PTHR22960">
    <property type="entry name" value="MOLYBDOPTERIN COFACTOR SYNTHESIS PROTEIN A"/>
    <property type="match status" value="1"/>
</dbReference>
<evidence type="ECO:0000256" key="13">
    <source>
        <dbReference type="ARBA" id="ARBA00023150"/>
    </source>
</evidence>
<evidence type="ECO:0000256" key="12">
    <source>
        <dbReference type="ARBA" id="ARBA00023134"/>
    </source>
</evidence>
<evidence type="ECO:0000313" key="18">
    <source>
        <dbReference type="EMBL" id="SNX81377.1"/>
    </source>
</evidence>
<dbReference type="InterPro" id="IPR047594">
    <property type="entry name" value="MoaC_bact/euk"/>
</dbReference>
<keyword evidence="9" id="KW-0547">Nucleotide-binding</keyword>
<comment type="cofactor">
    <cofactor evidence="2">
        <name>[4Fe-4S] cluster</name>
        <dbReference type="ChEBI" id="CHEBI:49883"/>
    </cofactor>
</comment>
<dbReference type="Pfam" id="PF04055">
    <property type="entry name" value="Radical_SAM"/>
    <property type="match status" value="1"/>
</dbReference>
<evidence type="ECO:0000313" key="19">
    <source>
        <dbReference type="Proteomes" id="UP001294444"/>
    </source>
</evidence>
<dbReference type="GO" id="GO:0051539">
    <property type="term" value="F:4 iron, 4 sulfur cluster binding"/>
    <property type="evidence" value="ECO:0007669"/>
    <property type="project" value="UniProtKB-KW"/>
</dbReference>
<evidence type="ECO:0000256" key="5">
    <source>
        <dbReference type="ARBA" id="ARBA00009862"/>
    </source>
</evidence>
<protein>
    <submittedName>
        <fullName evidence="18">Related to Molybdopterin biosynthesis CNX2 protein</fullName>
    </submittedName>
</protein>
<feature type="domain" description="Radical SAM core" evidence="17">
    <location>
        <begin position="96"/>
        <end position="324"/>
    </location>
</feature>
<dbReference type="CDD" id="cd01335">
    <property type="entry name" value="Radical_SAM"/>
    <property type="match status" value="1"/>
</dbReference>